<sequence length="134" mass="14181">MIGKIVSLLQQRKPDAPAEWIWRLPDMARRLEDSLYRTAKNRDEYGDCSSLKTRLQHLAVTMGARAQHKTVGNPRAAGAASVPGNSTELVGNATLMASNTPSGMTMNASTGAMGAQGHVSSAHGSGSQLECNAM</sequence>
<dbReference type="EMBL" id="SHOA02000108">
    <property type="protein sequence ID" value="TDH68372.1"/>
    <property type="molecule type" value="Genomic_DNA"/>
</dbReference>
<evidence type="ECO:0000256" key="2">
    <source>
        <dbReference type="SAM" id="MobiDB-lite"/>
    </source>
</evidence>
<dbReference type="AlphaFoldDB" id="A0A976IDX9"/>
<dbReference type="RefSeq" id="XP_067817871.1">
    <property type="nucleotide sequence ID" value="XM_067967652.1"/>
</dbReference>
<dbReference type="GO" id="GO:0006355">
    <property type="term" value="P:regulation of DNA-templated transcription"/>
    <property type="evidence" value="ECO:0007669"/>
    <property type="project" value="InterPro"/>
</dbReference>
<name>A0A976IDX9_BRELC</name>
<evidence type="ECO:0008006" key="5">
    <source>
        <dbReference type="Google" id="ProtNLM"/>
    </source>
</evidence>
<keyword evidence="4" id="KW-1185">Reference proteome</keyword>
<feature type="compositionally biased region" description="Polar residues" evidence="2">
    <location>
        <begin position="118"/>
        <end position="134"/>
    </location>
</feature>
<evidence type="ECO:0000256" key="1">
    <source>
        <dbReference type="ARBA" id="ARBA00023242"/>
    </source>
</evidence>
<dbReference type="InterPro" id="IPR036529">
    <property type="entry name" value="KIX_dom_sf"/>
</dbReference>
<proteinExistence type="predicted"/>
<evidence type="ECO:0000313" key="3">
    <source>
        <dbReference type="EMBL" id="TDH68372.1"/>
    </source>
</evidence>
<comment type="caution">
    <text evidence="3">The sequence shown here is derived from an EMBL/GenBank/DDBJ whole genome shotgun (WGS) entry which is preliminary data.</text>
</comment>
<feature type="region of interest" description="Disordered" evidence="2">
    <location>
        <begin position="112"/>
        <end position="134"/>
    </location>
</feature>
<dbReference type="Proteomes" id="UP000294530">
    <property type="component" value="Unassembled WGS sequence"/>
</dbReference>
<dbReference type="GeneID" id="94353323"/>
<dbReference type="Gene3D" id="1.10.246.20">
    <property type="entry name" value="Coactivator CBP, KIX domain"/>
    <property type="match status" value="1"/>
</dbReference>
<protein>
    <recommendedName>
        <fullName evidence="5">Mediator complex subunit 15 KIX domain-containing protein</fullName>
    </recommendedName>
</protein>
<dbReference type="KEGG" id="blac:94353323"/>
<organism evidence="3 4">
    <name type="scientific">Bremia lactucae</name>
    <name type="common">Lettuce downy mildew</name>
    <dbReference type="NCBI Taxonomy" id="4779"/>
    <lineage>
        <taxon>Eukaryota</taxon>
        <taxon>Sar</taxon>
        <taxon>Stramenopiles</taxon>
        <taxon>Oomycota</taxon>
        <taxon>Peronosporomycetes</taxon>
        <taxon>Peronosporales</taxon>
        <taxon>Peronosporaceae</taxon>
        <taxon>Bremia</taxon>
    </lineage>
</organism>
<dbReference type="GO" id="GO:0003712">
    <property type="term" value="F:transcription coregulator activity"/>
    <property type="evidence" value="ECO:0007669"/>
    <property type="project" value="InterPro"/>
</dbReference>
<evidence type="ECO:0000313" key="4">
    <source>
        <dbReference type="Proteomes" id="UP000294530"/>
    </source>
</evidence>
<accession>A0A976IDX9</accession>
<keyword evidence="1" id="KW-0539">Nucleus</keyword>
<dbReference type="OrthoDB" id="6105938at2759"/>
<gene>
    <name evidence="3" type="ORF">CCR75_009613</name>
</gene>
<reference evidence="3 4" key="1">
    <citation type="journal article" date="2021" name="Genome Biol.">
        <title>AFLAP: assembly-free linkage analysis pipeline using k-mers from genome sequencing data.</title>
        <authorList>
            <person name="Fletcher K."/>
            <person name="Zhang L."/>
            <person name="Gil J."/>
            <person name="Han R."/>
            <person name="Cavanaugh K."/>
            <person name="Michelmore R."/>
        </authorList>
    </citation>
    <scope>NUCLEOTIDE SEQUENCE [LARGE SCALE GENOMIC DNA]</scope>
    <source>
        <strain evidence="3 4">SF5</strain>
    </source>
</reference>